<dbReference type="EMBL" id="JBBWRZ010000001">
    <property type="protein sequence ID" value="KAK8246421.1"/>
    <property type="molecule type" value="Genomic_DNA"/>
</dbReference>
<evidence type="ECO:0000313" key="3">
    <source>
        <dbReference type="Proteomes" id="UP001492380"/>
    </source>
</evidence>
<evidence type="ECO:0000313" key="2">
    <source>
        <dbReference type="EMBL" id="KAK8246421.1"/>
    </source>
</evidence>
<feature type="compositionally biased region" description="Basic residues" evidence="1">
    <location>
        <begin position="324"/>
        <end position="340"/>
    </location>
</feature>
<feature type="region of interest" description="Disordered" evidence="1">
    <location>
        <begin position="1"/>
        <end position="207"/>
    </location>
</feature>
<feature type="compositionally biased region" description="Pro residues" evidence="1">
    <location>
        <begin position="112"/>
        <end position="141"/>
    </location>
</feature>
<comment type="caution">
    <text evidence="2">The sequence shown here is derived from an EMBL/GenBank/DDBJ whole genome shotgun (WGS) entry which is preliminary data.</text>
</comment>
<keyword evidence="3" id="KW-1185">Reference proteome</keyword>
<feature type="compositionally biased region" description="Pro residues" evidence="1">
    <location>
        <begin position="87"/>
        <end position="97"/>
    </location>
</feature>
<feature type="compositionally biased region" description="Basic and acidic residues" evidence="1">
    <location>
        <begin position="341"/>
        <end position="361"/>
    </location>
</feature>
<reference evidence="2 3" key="1">
    <citation type="submission" date="2024-04" db="EMBL/GenBank/DDBJ databases">
        <title>Phyllosticta paracitricarpa is synonymous to the EU quarantine fungus P. citricarpa based on phylogenomic analyses.</title>
        <authorList>
            <consortium name="Lawrence Berkeley National Laboratory"/>
            <person name="Van Ingen-Buijs V.A."/>
            <person name="Van Westerhoven A.C."/>
            <person name="Haridas S."/>
            <person name="Skiadas P."/>
            <person name="Martin F."/>
            <person name="Groenewald J.Z."/>
            <person name="Crous P.W."/>
            <person name="Seidl M.F."/>
        </authorList>
    </citation>
    <scope>NUCLEOTIDE SEQUENCE [LARGE SCALE GENOMIC DNA]</scope>
    <source>
        <strain evidence="2 3">CBS 123374</strain>
    </source>
</reference>
<gene>
    <name evidence="2" type="ORF">HDK90DRAFT_10055</name>
</gene>
<feature type="compositionally biased region" description="Low complexity" evidence="1">
    <location>
        <begin position="56"/>
        <end position="76"/>
    </location>
</feature>
<name>A0ABR1Z1Y7_9PEZI</name>
<feature type="region of interest" description="Disordered" evidence="1">
    <location>
        <begin position="321"/>
        <end position="410"/>
    </location>
</feature>
<feature type="compositionally biased region" description="Pro residues" evidence="1">
    <location>
        <begin position="1"/>
        <end position="10"/>
    </location>
</feature>
<feature type="compositionally biased region" description="Basic residues" evidence="1">
    <location>
        <begin position="77"/>
        <end position="86"/>
    </location>
</feature>
<proteinExistence type="predicted"/>
<dbReference type="Proteomes" id="UP001492380">
    <property type="component" value="Unassembled WGS sequence"/>
</dbReference>
<feature type="compositionally biased region" description="Polar residues" evidence="1">
    <location>
        <begin position="196"/>
        <end position="207"/>
    </location>
</feature>
<sequence length="410" mass="44348">MAQPPMPAPSPSTASETRPRPKLHLQPPSSTTKRELHLRPTSYPRTSPPLSPPLITMTPTSFTPSMPSRNSTSGRPPRSRSPRPRSHPLPPPIPLSPRPQAQRHSRMEDTPPETPTRKPPPRQPSPRPRSYPLPPPLPLSPLSPRSPQRPSNLLAGSVGVTGAKFRADNKIRTPPRSVPASYAQGFPSPSSSSPPVDNNPSLWPSLATPTRQITSRKHVSFPCPPSPPPLYTTDASTRWIPDMSLSPTAIASAFSASAFLVAWTVLVLDDSPSFSLTRGLEEMENGLGATAVMGLSEALGAIGKVVEGGWLASLWWNLGQKRSPSGKRRKAQSKGKRGAKRERPQVDVKGKMLCEEEREGAGRGGLGSLIEEKTQRPEQQTLKLSGKGERRARSSQRRAEDLAVGSQGKS</sequence>
<evidence type="ECO:0000256" key="1">
    <source>
        <dbReference type="SAM" id="MobiDB-lite"/>
    </source>
</evidence>
<protein>
    <submittedName>
        <fullName evidence="2">Uncharacterized protein</fullName>
    </submittedName>
</protein>
<feature type="compositionally biased region" description="Low complexity" evidence="1">
    <location>
        <begin position="142"/>
        <end position="154"/>
    </location>
</feature>
<accession>A0ABR1Z1Y7</accession>
<organism evidence="2 3">
    <name type="scientific">Phyllosticta capitalensis</name>
    <dbReference type="NCBI Taxonomy" id="121624"/>
    <lineage>
        <taxon>Eukaryota</taxon>
        <taxon>Fungi</taxon>
        <taxon>Dikarya</taxon>
        <taxon>Ascomycota</taxon>
        <taxon>Pezizomycotina</taxon>
        <taxon>Dothideomycetes</taxon>
        <taxon>Dothideomycetes incertae sedis</taxon>
        <taxon>Botryosphaeriales</taxon>
        <taxon>Phyllostictaceae</taxon>
        <taxon>Phyllosticta</taxon>
    </lineage>
</organism>
<feature type="compositionally biased region" description="Basic and acidic residues" evidence="1">
    <location>
        <begin position="386"/>
        <end position="401"/>
    </location>
</feature>